<evidence type="ECO:0000313" key="1">
    <source>
        <dbReference type="EMBL" id="MEN7433756.1"/>
    </source>
</evidence>
<dbReference type="EMBL" id="JAYFSJ010000026">
    <property type="protein sequence ID" value="MEN7433756.1"/>
    <property type="molecule type" value="Genomic_DNA"/>
</dbReference>
<protein>
    <recommendedName>
        <fullName evidence="3">Transcriptional regulator</fullName>
    </recommendedName>
</protein>
<evidence type="ECO:0000313" key="2">
    <source>
        <dbReference type="Proteomes" id="UP001405405"/>
    </source>
</evidence>
<name>A0ABV0CRK3_9NEIS</name>
<dbReference type="InterPro" id="IPR010982">
    <property type="entry name" value="Lambda_DNA-bd_dom_sf"/>
</dbReference>
<keyword evidence="2" id="KW-1185">Reference proteome</keyword>
<dbReference type="RefSeq" id="WP_346790953.1">
    <property type="nucleotide sequence ID" value="NZ_JAYFSJ010000026.1"/>
</dbReference>
<evidence type="ECO:0008006" key="3">
    <source>
        <dbReference type="Google" id="ProtNLM"/>
    </source>
</evidence>
<dbReference type="Gene3D" id="1.10.260.40">
    <property type="entry name" value="lambda repressor-like DNA-binding domains"/>
    <property type="match status" value="1"/>
</dbReference>
<comment type="caution">
    <text evidence="1">The sequence shown here is derived from an EMBL/GenBank/DDBJ whole genome shotgun (WGS) entry which is preliminary data.</text>
</comment>
<dbReference type="Proteomes" id="UP001405405">
    <property type="component" value="Unassembled WGS sequence"/>
</dbReference>
<gene>
    <name evidence="1" type="ORF">VA599_23710</name>
</gene>
<sequence>MKQNQPWCEFPCSPDDLVGAVSFGDIEETAAELGVSAQQLAYWRRGREPVPRVVYLYLRHRSETILGAQYGPFAGFRLCDRGDALVCPGTGIRINHTEVTRLPEYRRAQRLASDQAELIERLMVERDFYRRNCHRQARFGMLLNRLLGDE</sequence>
<proteinExistence type="predicted"/>
<accession>A0ABV0CRK3</accession>
<reference evidence="1 2" key="1">
    <citation type="submission" date="2023-12" db="EMBL/GenBank/DDBJ databases">
        <title>Chromobacterium sp. strain TRC.1.1.SA producing antimicrobial pigment.</title>
        <authorList>
            <person name="Verma N."/>
            <person name="Choksket S."/>
            <person name="Pinnaka A.K."/>
            <person name="Korpole S."/>
        </authorList>
    </citation>
    <scope>NUCLEOTIDE SEQUENCE [LARGE SCALE GENOMIC DNA]</scope>
    <source>
        <strain evidence="1 2">TRC1.1.SA</strain>
    </source>
</reference>
<organism evidence="1 2">
    <name type="scientific">Chromobacterium indicum</name>
    <dbReference type="NCBI Taxonomy" id="3110228"/>
    <lineage>
        <taxon>Bacteria</taxon>
        <taxon>Pseudomonadati</taxon>
        <taxon>Pseudomonadota</taxon>
        <taxon>Betaproteobacteria</taxon>
        <taxon>Neisseriales</taxon>
        <taxon>Chromobacteriaceae</taxon>
        <taxon>Chromobacterium</taxon>
    </lineage>
</organism>